<dbReference type="Proteomes" id="UP000626026">
    <property type="component" value="Unassembled WGS sequence"/>
</dbReference>
<evidence type="ECO:0000313" key="2">
    <source>
        <dbReference type="EMBL" id="MBC9209207.1"/>
    </source>
</evidence>
<reference evidence="2 3" key="1">
    <citation type="journal article" date="2013" name="Int. J. Syst. Evol. Microbiol.">
        <title>Roseomonas aerophila sp. nov., isolated from air.</title>
        <authorList>
            <person name="Kim S.J."/>
            <person name="Weon H.Y."/>
            <person name="Ahn J.H."/>
            <person name="Hong S.B."/>
            <person name="Seok S.J."/>
            <person name="Whang K.S."/>
            <person name="Kwon S.W."/>
        </authorList>
    </citation>
    <scope>NUCLEOTIDE SEQUENCE [LARGE SCALE GENOMIC DNA]</scope>
    <source>
        <strain evidence="2 3">NBRC 108923</strain>
    </source>
</reference>
<feature type="domain" description="Peptidase C51" evidence="1">
    <location>
        <begin position="24"/>
        <end position="148"/>
    </location>
</feature>
<dbReference type="Pfam" id="PF05257">
    <property type="entry name" value="CHAP"/>
    <property type="match status" value="1"/>
</dbReference>
<dbReference type="RefSeq" id="WP_187786347.1">
    <property type="nucleotide sequence ID" value="NZ_JACTVA010000048.1"/>
</dbReference>
<accession>A0ABR7RRJ8</accession>
<dbReference type="SUPFAM" id="SSF54001">
    <property type="entry name" value="Cysteine proteinases"/>
    <property type="match status" value="1"/>
</dbReference>
<gene>
    <name evidence="2" type="ORF">IBL26_20350</name>
</gene>
<dbReference type="PROSITE" id="PS50911">
    <property type="entry name" value="CHAP"/>
    <property type="match status" value="1"/>
</dbReference>
<comment type="caution">
    <text evidence="2">The sequence shown here is derived from an EMBL/GenBank/DDBJ whole genome shotgun (WGS) entry which is preliminary data.</text>
</comment>
<dbReference type="Gene3D" id="3.90.1720.10">
    <property type="entry name" value="endopeptidase domain like (from Nostoc punctiforme)"/>
    <property type="match status" value="1"/>
</dbReference>
<keyword evidence="3" id="KW-1185">Reference proteome</keyword>
<organism evidence="2 3">
    <name type="scientific">Teichococcus aerophilus</name>
    <dbReference type="NCBI Taxonomy" id="1224513"/>
    <lineage>
        <taxon>Bacteria</taxon>
        <taxon>Pseudomonadati</taxon>
        <taxon>Pseudomonadota</taxon>
        <taxon>Alphaproteobacteria</taxon>
        <taxon>Acetobacterales</taxon>
        <taxon>Roseomonadaceae</taxon>
        <taxon>Roseomonas</taxon>
    </lineage>
</organism>
<protein>
    <submittedName>
        <fullName evidence="2">CHAP domain-containing protein</fullName>
    </submittedName>
</protein>
<sequence>MSIPATPWPGGGTRRIACLLALLLLAACGGGGGRVATGGGAGNGGFMWCVPYARAESGIQLSGDAWEWWNAADGRYERGTNPRQGSLLVLSRTSRLREGHLSVVSRVVSAREIRVDHANWANGSAKGRITLDQPVIDVSPRNDWSMVRVWYPPINNLGSSSYPVSGFIHRRALIASR</sequence>
<proteinExistence type="predicted"/>
<dbReference type="InterPro" id="IPR038765">
    <property type="entry name" value="Papain-like_cys_pep_sf"/>
</dbReference>
<name>A0ABR7RRJ8_9PROT</name>
<dbReference type="InterPro" id="IPR007921">
    <property type="entry name" value="CHAP_dom"/>
</dbReference>
<evidence type="ECO:0000259" key="1">
    <source>
        <dbReference type="PROSITE" id="PS50911"/>
    </source>
</evidence>
<dbReference type="EMBL" id="JACTVA010000048">
    <property type="protein sequence ID" value="MBC9209207.1"/>
    <property type="molecule type" value="Genomic_DNA"/>
</dbReference>
<evidence type="ECO:0000313" key="3">
    <source>
        <dbReference type="Proteomes" id="UP000626026"/>
    </source>
</evidence>